<dbReference type="EMBL" id="RBNJ01024211">
    <property type="protein sequence ID" value="RUS16455.1"/>
    <property type="molecule type" value="Genomic_DNA"/>
</dbReference>
<feature type="region of interest" description="Disordered" evidence="1">
    <location>
        <begin position="1"/>
        <end position="59"/>
    </location>
</feature>
<sequence>MTRPPVKRTYGRSNKRPLPNDLPSSPTRQHKRVNFNDSLPTSDDQENQQPDLDQPGKHDAVQAYRRGKCTPTNAEDKVFSEKNGRLRENADPVLKHIVSTNITNIPSSSKPPRRGQTTISDFFTSKPTAPTTHTPHRTFKPSPPTPPHRLLSPPPSSPSPSSPFPSVRARPRKLTIPHFTIDAPPAAMTPKPRRYEQLYLELGQRNCGATTCAECHMSYNRGQREDDILHEAYHRVAVGGIDYPSLHLTFLGSKLTMIGLQGRGRDRRGRRRSCRDAHASVWRAGKEKATRDPCDDTHRTRLRRPTRREAEAV</sequence>
<protein>
    <recommendedName>
        <fullName evidence="2">N-acetyltransferase ESCO zinc-finger domain-containing protein</fullName>
    </recommendedName>
</protein>
<reference evidence="3 4" key="1">
    <citation type="journal article" date="2018" name="New Phytol.">
        <title>Phylogenomics of Endogonaceae and evolution of mycorrhizas within Mucoromycota.</title>
        <authorList>
            <person name="Chang Y."/>
            <person name="Desiro A."/>
            <person name="Na H."/>
            <person name="Sandor L."/>
            <person name="Lipzen A."/>
            <person name="Clum A."/>
            <person name="Barry K."/>
            <person name="Grigoriev I.V."/>
            <person name="Martin F.M."/>
            <person name="Stajich J.E."/>
            <person name="Smith M.E."/>
            <person name="Bonito G."/>
            <person name="Spatafora J.W."/>
        </authorList>
    </citation>
    <scope>NUCLEOTIDE SEQUENCE [LARGE SCALE GENOMIC DNA]</scope>
    <source>
        <strain evidence="3 4">AD002</strain>
    </source>
</reference>
<dbReference type="Pfam" id="PF13878">
    <property type="entry name" value="zf-C2H2_3"/>
    <property type="match status" value="1"/>
</dbReference>
<dbReference type="GO" id="GO:0000785">
    <property type="term" value="C:chromatin"/>
    <property type="evidence" value="ECO:0007669"/>
    <property type="project" value="TreeGrafter"/>
</dbReference>
<feature type="compositionally biased region" description="Basic and acidic residues" evidence="1">
    <location>
        <begin position="277"/>
        <end position="299"/>
    </location>
</feature>
<comment type="caution">
    <text evidence="3">The sequence shown here is derived from an EMBL/GenBank/DDBJ whole genome shotgun (WGS) entry which is preliminary data.</text>
</comment>
<dbReference type="InterPro" id="IPR028005">
    <property type="entry name" value="AcTrfase_ESCO_Znf_dom"/>
</dbReference>
<organism evidence="3 4">
    <name type="scientific">Jimgerdemannia flammicorona</name>
    <dbReference type="NCBI Taxonomy" id="994334"/>
    <lineage>
        <taxon>Eukaryota</taxon>
        <taxon>Fungi</taxon>
        <taxon>Fungi incertae sedis</taxon>
        <taxon>Mucoromycota</taxon>
        <taxon>Mucoromycotina</taxon>
        <taxon>Endogonomycetes</taxon>
        <taxon>Endogonales</taxon>
        <taxon>Endogonaceae</taxon>
        <taxon>Jimgerdemannia</taxon>
    </lineage>
</organism>
<feature type="compositionally biased region" description="Basic residues" evidence="1">
    <location>
        <begin position="1"/>
        <end position="15"/>
    </location>
</feature>
<feature type="region of interest" description="Disordered" evidence="1">
    <location>
        <begin position="277"/>
        <end position="313"/>
    </location>
</feature>
<proteinExistence type="predicted"/>
<dbReference type="PANTHER" id="PTHR45884:SF2">
    <property type="entry name" value="N-ACETYLTRANSFERASE ECO"/>
    <property type="match status" value="1"/>
</dbReference>
<feature type="compositionally biased region" description="Low complexity" evidence="1">
    <location>
        <begin position="124"/>
        <end position="133"/>
    </location>
</feature>
<dbReference type="GO" id="GO:0007064">
    <property type="term" value="P:mitotic sister chromatid cohesion"/>
    <property type="evidence" value="ECO:0007669"/>
    <property type="project" value="TreeGrafter"/>
</dbReference>
<evidence type="ECO:0000259" key="2">
    <source>
        <dbReference type="Pfam" id="PF13878"/>
    </source>
</evidence>
<feature type="compositionally biased region" description="Polar residues" evidence="1">
    <location>
        <begin position="102"/>
        <end position="123"/>
    </location>
</feature>
<feature type="compositionally biased region" description="Polar residues" evidence="1">
    <location>
        <begin position="35"/>
        <end position="51"/>
    </location>
</feature>
<evidence type="ECO:0000313" key="4">
    <source>
        <dbReference type="Proteomes" id="UP000274822"/>
    </source>
</evidence>
<dbReference type="AlphaFoldDB" id="A0A433PG20"/>
<accession>A0A433PG20</accession>
<dbReference type="GO" id="GO:0061733">
    <property type="term" value="F:protein-lysine-acetyltransferase activity"/>
    <property type="evidence" value="ECO:0007669"/>
    <property type="project" value="TreeGrafter"/>
</dbReference>
<dbReference type="Proteomes" id="UP000274822">
    <property type="component" value="Unassembled WGS sequence"/>
</dbReference>
<feature type="compositionally biased region" description="Pro residues" evidence="1">
    <location>
        <begin position="141"/>
        <end position="163"/>
    </location>
</feature>
<name>A0A433PG20_9FUNG</name>
<evidence type="ECO:0000313" key="3">
    <source>
        <dbReference type="EMBL" id="RUS16455.1"/>
    </source>
</evidence>
<gene>
    <name evidence="3" type="ORF">BC938DRAFT_476571</name>
</gene>
<keyword evidence="4" id="KW-1185">Reference proteome</keyword>
<dbReference type="PANTHER" id="PTHR45884">
    <property type="entry name" value="N-ACETYLTRANSFERASE ECO"/>
    <property type="match status" value="1"/>
</dbReference>
<feature type="region of interest" description="Disordered" evidence="1">
    <location>
        <begin position="102"/>
        <end position="168"/>
    </location>
</feature>
<feature type="domain" description="N-acetyltransferase ESCO zinc-finger" evidence="2">
    <location>
        <begin position="197"/>
        <end position="235"/>
    </location>
</feature>
<dbReference type="GO" id="GO:0005634">
    <property type="term" value="C:nucleus"/>
    <property type="evidence" value="ECO:0007669"/>
    <property type="project" value="TreeGrafter"/>
</dbReference>
<evidence type="ECO:0000256" key="1">
    <source>
        <dbReference type="SAM" id="MobiDB-lite"/>
    </source>
</evidence>